<feature type="transmembrane region" description="Helical" evidence="5">
    <location>
        <begin position="68"/>
        <end position="87"/>
    </location>
</feature>
<dbReference type="InterPro" id="IPR036259">
    <property type="entry name" value="MFS_trans_sf"/>
</dbReference>
<feature type="transmembrane region" description="Helical" evidence="5">
    <location>
        <begin position="186"/>
        <end position="208"/>
    </location>
</feature>
<dbReference type="InterPro" id="IPR020846">
    <property type="entry name" value="MFS_dom"/>
</dbReference>
<feature type="transmembrane region" description="Helical" evidence="5">
    <location>
        <begin position="424"/>
        <end position="448"/>
    </location>
</feature>
<feature type="transmembrane region" description="Helical" evidence="5">
    <location>
        <begin position="262"/>
        <end position="284"/>
    </location>
</feature>
<sequence length="526" mass="57678">MTAIDGPDEESPLLQPRAAQSQKGARSNLFIIYATFFGVFIASVDESLVISTYSTIASQFHLLSQGSWLLVAYNFGYCISLPVYGALSVSYGRKNVLVMAYILFTFGCFACGASASLAQLVLARVLAGVSGAGMVSLVSIIIMDLVPSNEVTIYRSYENTINVIGRSVGAPLGGLLSDTIGWRWSFFGQMPLIMFCTLVAVYGLPASLNESDQKPSQKTSRRSRLKELDFAGIVTLAVAIICLLFILQTAGTKEDDMIVPTWALGIAFTIALTVFVLTEVFWASKPLIPMHLLVREFGAYCMMQILLFSGRSALISNVVPYFTRVQGTSDFFSAIMYVQVAVGVTIGGVISGFIIKRTRRYKTMSVISICILILAYLFIFLIWRNGCNVWESLLLFGVGFAPGILFSTMFIGMSYSAPKESLSVCISVYFLFQQLGMIIGPAVGAALLQGVFKDNLVQRIGEIADNKMIIKNVLNNLRFAESLPEPLQEIVRSSYLNAFQFLPVLGLVCCGPILPWLVYLKEERVD</sequence>
<proteinExistence type="predicted"/>
<feature type="transmembrane region" description="Helical" evidence="5">
    <location>
        <begin position="125"/>
        <end position="146"/>
    </location>
</feature>
<feature type="transmembrane region" description="Helical" evidence="5">
    <location>
        <begin position="305"/>
        <end position="322"/>
    </location>
</feature>
<dbReference type="PANTHER" id="PTHR23501:SF33">
    <property type="entry name" value="MAJOR FACILITATOR SUPERFAMILY (MFS) PROFILE DOMAIN-CONTAINING PROTEIN"/>
    <property type="match status" value="1"/>
</dbReference>
<name>A0A1L9S140_ASPWE</name>
<evidence type="ECO:0000256" key="4">
    <source>
        <dbReference type="ARBA" id="ARBA00023136"/>
    </source>
</evidence>
<dbReference type="EMBL" id="KV878209">
    <property type="protein sequence ID" value="OJJ40864.1"/>
    <property type="molecule type" value="Genomic_DNA"/>
</dbReference>
<dbReference type="PROSITE" id="PS50850">
    <property type="entry name" value="MFS"/>
    <property type="match status" value="1"/>
</dbReference>
<evidence type="ECO:0000256" key="1">
    <source>
        <dbReference type="ARBA" id="ARBA00004141"/>
    </source>
</evidence>
<evidence type="ECO:0000313" key="8">
    <source>
        <dbReference type="Proteomes" id="UP000184383"/>
    </source>
</evidence>
<feature type="transmembrane region" description="Helical" evidence="5">
    <location>
        <begin position="228"/>
        <end position="250"/>
    </location>
</feature>
<dbReference type="GO" id="GO:0000329">
    <property type="term" value="C:fungal-type vacuole membrane"/>
    <property type="evidence" value="ECO:0007669"/>
    <property type="project" value="TreeGrafter"/>
</dbReference>
<keyword evidence="8" id="KW-1185">Reference proteome</keyword>
<evidence type="ECO:0000256" key="3">
    <source>
        <dbReference type="ARBA" id="ARBA00022989"/>
    </source>
</evidence>
<dbReference type="Pfam" id="PF07690">
    <property type="entry name" value="MFS_1"/>
    <property type="match status" value="1"/>
</dbReference>
<feature type="transmembrane region" description="Helical" evidence="5">
    <location>
        <begin position="501"/>
        <end position="520"/>
    </location>
</feature>
<dbReference type="Proteomes" id="UP000184383">
    <property type="component" value="Unassembled WGS sequence"/>
</dbReference>
<dbReference type="STRING" id="1073089.A0A1L9S140"/>
<dbReference type="RefSeq" id="XP_040694540.1">
    <property type="nucleotide sequence ID" value="XM_040830079.1"/>
</dbReference>
<dbReference type="GO" id="GO:0015174">
    <property type="term" value="F:basic amino acid transmembrane transporter activity"/>
    <property type="evidence" value="ECO:0007669"/>
    <property type="project" value="TreeGrafter"/>
</dbReference>
<keyword evidence="2 5" id="KW-0812">Transmembrane</keyword>
<dbReference type="InterPro" id="IPR011701">
    <property type="entry name" value="MFS"/>
</dbReference>
<keyword evidence="3 5" id="KW-1133">Transmembrane helix</keyword>
<dbReference type="VEuPathDB" id="FungiDB:ASPWEDRAFT_166918"/>
<keyword evidence="4 5" id="KW-0472">Membrane</keyword>
<organism evidence="7 8">
    <name type="scientific">Aspergillus wentii DTO 134E9</name>
    <dbReference type="NCBI Taxonomy" id="1073089"/>
    <lineage>
        <taxon>Eukaryota</taxon>
        <taxon>Fungi</taxon>
        <taxon>Dikarya</taxon>
        <taxon>Ascomycota</taxon>
        <taxon>Pezizomycotina</taxon>
        <taxon>Eurotiomycetes</taxon>
        <taxon>Eurotiomycetidae</taxon>
        <taxon>Eurotiales</taxon>
        <taxon>Aspergillaceae</taxon>
        <taxon>Aspergillus</taxon>
        <taxon>Aspergillus subgen. Cremei</taxon>
    </lineage>
</organism>
<evidence type="ECO:0000256" key="2">
    <source>
        <dbReference type="ARBA" id="ARBA00022692"/>
    </source>
</evidence>
<gene>
    <name evidence="7" type="ORF">ASPWEDRAFT_166918</name>
</gene>
<reference evidence="8" key="1">
    <citation type="journal article" date="2017" name="Genome Biol.">
        <title>Comparative genomics reveals high biological diversity and specific adaptations in the industrially and medically important fungal genus Aspergillus.</title>
        <authorList>
            <person name="de Vries R.P."/>
            <person name="Riley R."/>
            <person name="Wiebenga A."/>
            <person name="Aguilar-Osorio G."/>
            <person name="Amillis S."/>
            <person name="Uchima C.A."/>
            <person name="Anderluh G."/>
            <person name="Asadollahi M."/>
            <person name="Askin M."/>
            <person name="Barry K."/>
            <person name="Battaglia E."/>
            <person name="Bayram O."/>
            <person name="Benocci T."/>
            <person name="Braus-Stromeyer S.A."/>
            <person name="Caldana C."/>
            <person name="Canovas D."/>
            <person name="Cerqueira G.C."/>
            <person name="Chen F."/>
            <person name="Chen W."/>
            <person name="Choi C."/>
            <person name="Clum A."/>
            <person name="Dos Santos R.A."/>
            <person name="Damasio A.R."/>
            <person name="Diallinas G."/>
            <person name="Emri T."/>
            <person name="Fekete E."/>
            <person name="Flipphi M."/>
            <person name="Freyberg S."/>
            <person name="Gallo A."/>
            <person name="Gournas C."/>
            <person name="Habgood R."/>
            <person name="Hainaut M."/>
            <person name="Harispe M.L."/>
            <person name="Henrissat B."/>
            <person name="Hilden K.S."/>
            <person name="Hope R."/>
            <person name="Hossain A."/>
            <person name="Karabika E."/>
            <person name="Karaffa L."/>
            <person name="Karanyi Z."/>
            <person name="Krasevec N."/>
            <person name="Kuo A."/>
            <person name="Kusch H."/>
            <person name="LaButti K."/>
            <person name="Lagendijk E.L."/>
            <person name="Lapidus A."/>
            <person name="Levasseur A."/>
            <person name="Lindquist E."/>
            <person name="Lipzen A."/>
            <person name="Logrieco A.F."/>
            <person name="MacCabe A."/>
            <person name="Maekelae M.R."/>
            <person name="Malavazi I."/>
            <person name="Melin P."/>
            <person name="Meyer V."/>
            <person name="Mielnichuk N."/>
            <person name="Miskei M."/>
            <person name="Molnar A.P."/>
            <person name="Mule G."/>
            <person name="Ngan C.Y."/>
            <person name="Orejas M."/>
            <person name="Orosz E."/>
            <person name="Ouedraogo J.P."/>
            <person name="Overkamp K.M."/>
            <person name="Park H.-S."/>
            <person name="Perrone G."/>
            <person name="Piumi F."/>
            <person name="Punt P.J."/>
            <person name="Ram A.F."/>
            <person name="Ramon A."/>
            <person name="Rauscher S."/>
            <person name="Record E."/>
            <person name="Riano-Pachon D.M."/>
            <person name="Robert V."/>
            <person name="Roehrig J."/>
            <person name="Ruller R."/>
            <person name="Salamov A."/>
            <person name="Salih N.S."/>
            <person name="Samson R.A."/>
            <person name="Sandor E."/>
            <person name="Sanguinetti M."/>
            <person name="Schuetze T."/>
            <person name="Sepcic K."/>
            <person name="Shelest E."/>
            <person name="Sherlock G."/>
            <person name="Sophianopoulou V."/>
            <person name="Squina F.M."/>
            <person name="Sun H."/>
            <person name="Susca A."/>
            <person name="Todd R.B."/>
            <person name="Tsang A."/>
            <person name="Unkles S.E."/>
            <person name="van de Wiele N."/>
            <person name="van Rossen-Uffink D."/>
            <person name="Oliveira J.V."/>
            <person name="Vesth T.C."/>
            <person name="Visser J."/>
            <person name="Yu J.-H."/>
            <person name="Zhou M."/>
            <person name="Andersen M.R."/>
            <person name="Archer D.B."/>
            <person name="Baker S.E."/>
            <person name="Benoit I."/>
            <person name="Brakhage A.A."/>
            <person name="Braus G.H."/>
            <person name="Fischer R."/>
            <person name="Frisvad J.C."/>
            <person name="Goldman G.H."/>
            <person name="Houbraken J."/>
            <person name="Oakley B."/>
            <person name="Pocsi I."/>
            <person name="Scazzocchio C."/>
            <person name="Seiboth B."/>
            <person name="vanKuyk P.A."/>
            <person name="Wortman J."/>
            <person name="Dyer P.S."/>
            <person name="Grigoriev I.V."/>
        </authorList>
    </citation>
    <scope>NUCLEOTIDE SEQUENCE [LARGE SCALE GENOMIC DNA]</scope>
    <source>
        <strain evidence="8">DTO 134E9</strain>
    </source>
</reference>
<dbReference type="OrthoDB" id="6770063at2759"/>
<dbReference type="AlphaFoldDB" id="A0A1L9S140"/>
<feature type="transmembrane region" description="Helical" evidence="5">
    <location>
        <begin position="389"/>
        <end position="412"/>
    </location>
</feature>
<feature type="domain" description="Major facilitator superfamily (MFS) profile" evidence="6">
    <location>
        <begin position="31"/>
        <end position="523"/>
    </location>
</feature>
<protein>
    <recommendedName>
        <fullName evidence="6">Major facilitator superfamily (MFS) profile domain-containing protein</fullName>
    </recommendedName>
</protein>
<dbReference type="SUPFAM" id="SSF103473">
    <property type="entry name" value="MFS general substrate transporter"/>
    <property type="match status" value="1"/>
</dbReference>
<feature type="transmembrane region" description="Helical" evidence="5">
    <location>
        <begin position="30"/>
        <end position="56"/>
    </location>
</feature>
<accession>A0A1L9S140</accession>
<comment type="subcellular location">
    <subcellularLocation>
        <location evidence="1">Membrane</location>
        <topology evidence="1">Multi-pass membrane protein</topology>
    </subcellularLocation>
</comment>
<dbReference type="GeneID" id="63745927"/>
<feature type="transmembrane region" description="Helical" evidence="5">
    <location>
        <begin position="334"/>
        <end position="354"/>
    </location>
</feature>
<dbReference type="Gene3D" id="1.20.1250.20">
    <property type="entry name" value="MFS general substrate transporter like domains"/>
    <property type="match status" value="1"/>
</dbReference>
<dbReference type="Gene3D" id="1.20.1720.10">
    <property type="entry name" value="Multidrug resistance protein D"/>
    <property type="match status" value="1"/>
</dbReference>
<feature type="transmembrane region" description="Helical" evidence="5">
    <location>
        <begin position="99"/>
        <end position="118"/>
    </location>
</feature>
<evidence type="ECO:0000313" key="7">
    <source>
        <dbReference type="EMBL" id="OJJ40864.1"/>
    </source>
</evidence>
<evidence type="ECO:0000259" key="6">
    <source>
        <dbReference type="PROSITE" id="PS50850"/>
    </source>
</evidence>
<evidence type="ECO:0000256" key="5">
    <source>
        <dbReference type="SAM" id="Phobius"/>
    </source>
</evidence>
<feature type="transmembrane region" description="Helical" evidence="5">
    <location>
        <begin position="366"/>
        <end position="383"/>
    </location>
</feature>
<dbReference type="PANTHER" id="PTHR23501">
    <property type="entry name" value="MAJOR FACILITATOR SUPERFAMILY"/>
    <property type="match status" value="1"/>
</dbReference>